<evidence type="ECO:0000256" key="14">
    <source>
        <dbReference type="SAM" id="MobiDB-lite"/>
    </source>
</evidence>
<evidence type="ECO:0000313" key="16">
    <source>
        <dbReference type="EMBL" id="KAK1281078.1"/>
    </source>
</evidence>
<reference evidence="16" key="2">
    <citation type="submission" date="2023-06" db="EMBL/GenBank/DDBJ databases">
        <authorList>
            <person name="Ma L."/>
            <person name="Liu K.-W."/>
            <person name="Li Z."/>
            <person name="Hsiao Y.-Y."/>
            <person name="Qi Y."/>
            <person name="Fu T."/>
            <person name="Tang G."/>
            <person name="Zhang D."/>
            <person name="Sun W.-H."/>
            <person name="Liu D.-K."/>
            <person name="Li Y."/>
            <person name="Chen G.-Z."/>
            <person name="Liu X.-D."/>
            <person name="Liao X.-Y."/>
            <person name="Jiang Y.-T."/>
            <person name="Yu X."/>
            <person name="Hao Y."/>
            <person name="Huang J."/>
            <person name="Zhao X.-W."/>
            <person name="Ke S."/>
            <person name="Chen Y.-Y."/>
            <person name="Wu W.-L."/>
            <person name="Hsu J.-L."/>
            <person name="Lin Y.-F."/>
            <person name="Huang M.-D."/>
            <person name="Li C.-Y."/>
            <person name="Huang L."/>
            <person name="Wang Z.-W."/>
            <person name="Zhao X."/>
            <person name="Zhong W.-Y."/>
            <person name="Peng D.-H."/>
            <person name="Ahmad S."/>
            <person name="Lan S."/>
            <person name="Zhang J.-S."/>
            <person name="Tsai W.-C."/>
            <person name="Van De Peer Y."/>
            <person name="Liu Z.-J."/>
        </authorList>
    </citation>
    <scope>NUCLEOTIDE SEQUENCE</scope>
    <source>
        <strain evidence="16">SCP</strain>
        <tissue evidence="16">Leaves</tissue>
    </source>
</reference>
<dbReference type="Gene3D" id="3.40.800.20">
    <property type="entry name" value="Histone deacetylase domain"/>
    <property type="match status" value="1"/>
</dbReference>
<keyword evidence="10" id="KW-0539">Nucleus</keyword>
<keyword evidence="17" id="KW-1185">Reference proteome</keyword>
<keyword evidence="9" id="KW-0804">Transcription</keyword>
<dbReference type="Pfam" id="PF00850">
    <property type="entry name" value="Hist_deacetyl"/>
    <property type="match status" value="1"/>
</dbReference>
<dbReference type="PANTHER" id="PTHR10625">
    <property type="entry name" value="HISTONE DEACETYLASE HDAC1-RELATED"/>
    <property type="match status" value="1"/>
</dbReference>
<dbReference type="InterPro" id="IPR037138">
    <property type="entry name" value="His_deacetylse_dom_sf"/>
</dbReference>
<evidence type="ECO:0000256" key="3">
    <source>
        <dbReference type="ARBA" id="ARBA00012111"/>
    </source>
</evidence>
<dbReference type="AlphaFoldDB" id="A0AAV9BYT2"/>
<feature type="compositionally biased region" description="Acidic residues" evidence="14">
    <location>
        <begin position="425"/>
        <end position="435"/>
    </location>
</feature>
<keyword evidence="5" id="KW-0378">Hydrolase</keyword>
<feature type="compositionally biased region" description="Polar residues" evidence="14">
    <location>
        <begin position="467"/>
        <end position="486"/>
    </location>
</feature>
<keyword evidence="4" id="KW-0678">Repressor</keyword>
<feature type="compositionally biased region" description="Acidic residues" evidence="14">
    <location>
        <begin position="404"/>
        <end position="414"/>
    </location>
</feature>
<dbReference type="EC" id="3.5.1.98" evidence="3"/>
<dbReference type="GO" id="GO:0141221">
    <property type="term" value="F:histone deacetylase activity, hydrolytic mechanism"/>
    <property type="evidence" value="ECO:0007669"/>
    <property type="project" value="UniProtKB-EC"/>
</dbReference>
<comment type="catalytic activity">
    <reaction evidence="11">
        <text>N(6)-acetyl-L-lysyl-[histone] + H2O = L-lysyl-[histone] + acetate</text>
        <dbReference type="Rhea" id="RHEA:58196"/>
        <dbReference type="Rhea" id="RHEA-COMP:9845"/>
        <dbReference type="Rhea" id="RHEA-COMP:11338"/>
        <dbReference type="ChEBI" id="CHEBI:15377"/>
        <dbReference type="ChEBI" id="CHEBI:29969"/>
        <dbReference type="ChEBI" id="CHEBI:30089"/>
        <dbReference type="ChEBI" id="CHEBI:61930"/>
        <dbReference type="EC" id="3.5.1.98"/>
    </reaction>
</comment>
<dbReference type="EMBL" id="JAUJYN010000001">
    <property type="protein sequence ID" value="KAK1281078.1"/>
    <property type="molecule type" value="Genomic_DNA"/>
</dbReference>
<dbReference type="InterPro" id="IPR000286">
    <property type="entry name" value="HDACs"/>
</dbReference>
<gene>
    <name evidence="16" type="ORF">QJS04_geneDACA002751</name>
</gene>
<proteinExistence type="inferred from homology"/>
<comment type="subcellular location">
    <subcellularLocation>
        <location evidence="2">Nucleus</location>
    </subcellularLocation>
</comment>
<evidence type="ECO:0000259" key="15">
    <source>
        <dbReference type="Pfam" id="PF00850"/>
    </source>
</evidence>
<keyword evidence="8" id="KW-0805">Transcription regulation</keyword>
<comment type="caution">
    <text evidence="16">The sequence shown here is derived from an EMBL/GenBank/DDBJ whole genome shotgun (WGS) entry which is preliminary data.</text>
</comment>
<evidence type="ECO:0000256" key="2">
    <source>
        <dbReference type="ARBA" id="ARBA00004123"/>
    </source>
</evidence>
<protein>
    <recommendedName>
        <fullName evidence="3">histone deacetylase</fullName>
        <ecNumber evidence="3">3.5.1.98</ecNumber>
    </recommendedName>
</protein>
<keyword evidence="6" id="KW-0862">Zinc</keyword>
<evidence type="ECO:0000256" key="12">
    <source>
        <dbReference type="ARBA" id="ARBA00061569"/>
    </source>
</evidence>
<evidence type="ECO:0000313" key="17">
    <source>
        <dbReference type="Proteomes" id="UP001179952"/>
    </source>
</evidence>
<dbReference type="FunFam" id="3.40.800.20:FF:000001">
    <property type="entry name" value="Histone deacetylase"/>
    <property type="match status" value="1"/>
</dbReference>
<sequence length="718" mass="80807">MDEKSGSSLPSIGADAKKRRVTYFYEPSIGDHNYGEDHPMKPQRIRMTHNLSVFYGLDRLMEVCVPYPASPDDIRRFHSADYVDFISSVTPATIVGKKDPALTRRMRTFNIGGDCPAFEGLFGFCQASAGGSIGAAVKLNRGDADIAINWAGGLHHAKKGEASGFCYVNDIVLGILELLKHHKRVLYVDIDIHHGDGVEEAFYTTDRVMTVSFHKFGDYFPGTGHIKDVGRGPGKYYALNVPLSDGIDDGSFQGLFRPLIQKVMEVYQPEAVVLQCGADSLAGDKLGCFNLSIRGHASCLHFLRSFNVPLMVLGGGGYTIGNVARCWCYETAVAVNVEPDDRLPINEYCEYFGPDFTLHFEPSKAKNQNSPKDLECIRNVLLEYLSKIQHAPSMQFQARPPDAEPPEEDEEEDMDYRKKRRMWEDENYESETEEDQNPRTCSNPPSVSSSNSSSSAEKRAKGKSVPEEQNSANQAPQEKNFPLKSNWSGGSDLYEILTKIDPAMMEEWIPELLKADGGPVRRDDSVEDPEVPRDEMKFKEVSYDEARKLALIKAVQVIHAVRCLCVKDEALEKRAELAEEENELLKVADVEKSWLLKDLSRQREAFEEKLVKSEQNVQDLRKEVKKVEQDRDALQERVRLLEKDRKKFHNCYQSKLNLCCIQTFRIAWEQALLPEQERDIAGPDAYDVLCGFAPGESIKMVERLKASGLNGCKDSLCK</sequence>
<feature type="coiled-coil region" evidence="13">
    <location>
        <begin position="567"/>
        <end position="644"/>
    </location>
</feature>
<comment type="similarity">
    <text evidence="12">Belongs to the histone deacetylase family. HD Type 1 subfamily.</text>
</comment>
<evidence type="ECO:0000256" key="11">
    <source>
        <dbReference type="ARBA" id="ARBA00048287"/>
    </source>
</evidence>
<feature type="compositionally biased region" description="Low complexity" evidence="14">
    <location>
        <begin position="442"/>
        <end position="455"/>
    </location>
</feature>
<dbReference type="Proteomes" id="UP001179952">
    <property type="component" value="Unassembled WGS sequence"/>
</dbReference>
<evidence type="ECO:0000256" key="8">
    <source>
        <dbReference type="ARBA" id="ARBA00023015"/>
    </source>
</evidence>
<evidence type="ECO:0000256" key="10">
    <source>
        <dbReference type="ARBA" id="ARBA00023242"/>
    </source>
</evidence>
<evidence type="ECO:0000256" key="4">
    <source>
        <dbReference type="ARBA" id="ARBA00022491"/>
    </source>
</evidence>
<evidence type="ECO:0000256" key="6">
    <source>
        <dbReference type="ARBA" id="ARBA00022833"/>
    </source>
</evidence>
<dbReference type="PRINTS" id="PR01271">
    <property type="entry name" value="HISDACETLASE"/>
</dbReference>
<evidence type="ECO:0000256" key="9">
    <source>
        <dbReference type="ARBA" id="ARBA00023163"/>
    </source>
</evidence>
<dbReference type="InterPro" id="IPR023801">
    <property type="entry name" value="His_deacetylse_dom"/>
</dbReference>
<dbReference type="GO" id="GO:0040029">
    <property type="term" value="P:epigenetic regulation of gene expression"/>
    <property type="evidence" value="ECO:0007669"/>
    <property type="project" value="TreeGrafter"/>
</dbReference>
<organism evidence="16 17">
    <name type="scientific">Acorus gramineus</name>
    <name type="common">Dwarf sweet flag</name>
    <dbReference type="NCBI Taxonomy" id="55184"/>
    <lineage>
        <taxon>Eukaryota</taxon>
        <taxon>Viridiplantae</taxon>
        <taxon>Streptophyta</taxon>
        <taxon>Embryophyta</taxon>
        <taxon>Tracheophyta</taxon>
        <taxon>Spermatophyta</taxon>
        <taxon>Magnoliopsida</taxon>
        <taxon>Liliopsida</taxon>
        <taxon>Acoraceae</taxon>
        <taxon>Acorus</taxon>
    </lineage>
</organism>
<keyword evidence="7" id="KW-0156">Chromatin regulator</keyword>
<feature type="region of interest" description="Disordered" evidence="14">
    <location>
        <begin position="392"/>
        <end position="486"/>
    </location>
</feature>
<keyword evidence="13" id="KW-0175">Coiled coil</keyword>
<evidence type="ECO:0000256" key="5">
    <source>
        <dbReference type="ARBA" id="ARBA00022801"/>
    </source>
</evidence>
<comment type="cofactor">
    <cofactor evidence="1">
        <name>Zn(2+)</name>
        <dbReference type="ChEBI" id="CHEBI:29105"/>
    </cofactor>
</comment>
<dbReference type="CDD" id="cd09991">
    <property type="entry name" value="HDAC_classI"/>
    <property type="match status" value="1"/>
</dbReference>
<evidence type="ECO:0000256" key="13">
    <source>
        <dbReference type="SAM" id="Coils"/>
    </source>
</evidence>
<reference evidence="16" key="1">
    <citation type="journal article" date="2023" name="Nat. Commun.">
        <title>Diploid and tetraploid genomes of Acorus and the evolution of monocots.</title>
        <authorList>
            <person name="Ma L."/>
            <person name="Liu K.W."/>
            <person name="Li Z."/>
            <person name="Hsiao Y.Y."/>
            <person name="Qi Y."/>
            <person name="Fu T."/>
            <person name="Tang G.D."/>
            <person name="Zhang D."/>
            <person name="Sun W.H."/>
            <person name="Liu D.K."/>
            <person name="Li Y."/>
            <person name="Chen G.Z."/>
            <person name="Liu X.D."/>
            <person name="Liao X.Y."/>
            <person name="Jiang Y.T."/>
            <person name="Yu X."/>
            <person name="Hao Y."/>
            <person name="Huang J."/>
            <person name="Zhao X.W."/>
            <person name="Ke S."/>
            <person name="Chen Y.Y."/>
            <person name="Wu W.L."/>
            <person name="Hsu J.L."/>
            <person name="Lin Y.F."/>
            <person name="Huang M.D."/>
            <person name="Li C.Y."/>
            <person name="Huang L."/>
            <person name="Wang Z.W."/>
            <person name="Zhao X."/>
            <person name="Zhong W.Y."/>
            <person name="Peng D.H."/>
            <person name="Ahmad S."/>
            <person name="Lan S."/>
            <person name="Zhang J.S."/>
            <person name="Tsai W.C."/>
            <person name="Van de Peer Y."/>
            <person name="Liu Z.J."/>
        </authorList>
    </citation>
    <scope>NUCLEOTIDE SEQUENCE</scope>
    <source>
        <strain evidence="16">SCP</strain>
    </source>
</reference>
<feature type="domain" description="Histone deacetylase" evidence="15">
    <location>
        <begin position="38"/>
        <end position="332"/>
    </location>
</feature>
<dbReference type="PANTHER" id="PTHR10625:SF10">
    <property type="entry name" value="HISTONE DEACETYLASE HDAC1"/>
    <property type="match status" value="1"/>
</dbReference>
<name>A0AAV9BYT2_ACOGR</name>
<dbReference type="PRINTS" id="PR01270">
    <property type="entry name" value="HDASUPER"/>
</dbReference>
<evidence type="ECO:0000256" key="1">
    <source>
        <dbReference type="ARBA" id="ARBA00001947"/>
    </source>
</evidence>
<dbReference type="SUPFAM" id="SSF52768">
    <property type="entry name" value="Arginase/deacetylase"/>
    <property type="match status" value="1"/>
</dbReference>
<dbReference type="InterPro" id="IPR023696">
    <property type="entry name" value="Ureohydrolase_dom_sf"/>
</dbReference>
<dbReference type="InterPro" id="IPR003084">
    <property type="entry name" value="HDAC_I/II"/>
</dbReference>
<dbReference type="GO" id="GO:0000118">
    <property type="term" value="C:histone deacetylase complex"/>
    <property type="evidence" value="ECO:0007669"/>
    <property type="project" value="UniProtKB-ARBA"/>
</dbReference>
<evidence type="ECO:0000256" key="7">
    <source>
        <dbReference type="ARBA" id="ARBA00022853"/>
    </source>
</evidence>
<accession>A0AAV9BYT2</accession>